<feature type="binding site" evidence="9">
    <location>
        <begin position="41"/>
        <end position="45"/>
    </location>
    <ligand>
        <name>substrate</name>
    </ligand>
</feature>
<feature type="binding site" evidence="9">
    <location>
        <position position="317"/>
    </location>
    <ligand>
        <name>K(+)</name>
        <dbReference type="ChEBI" id="CHEBI:29103"/>
    </ligand>
</feature>
<evidence type="ECO:0000313" key="11">
    <source>
        <dbReference type="EMBL" id="KIL58207.1"/>
    </source>
</evidence>
<feature type="binding site" evidence="9">
    <location>
        <position position="260"/>
    </location>
    <ligand>
        <name>K(+)</name>
        <dbReference type="ChEBI" id="CHEBI:29103"/>
    </ligand>
</feature>
<keyword evidence="3 9" id="KW-0547">Nucleotide-binding</keyword>
<dbReference type="AlphaFoldDB" id="A0A0C2WAC5"/>
<dbReference type="GO" id="GO:0005524">
    <property type="term" value="F:ATP binding"/>
    <property type="evidence" value="ECO:0007669"/>
    <property type="project" value="UniProtKB-UniRule"/>
</dbReference>
<evidence type="ECO:0000256" key="7">
    <source>
        <dbReference type="ARBA" id="ARBA00022958"/>
    </source>
</evidence>
<feature type="binding site" evidence="9">
    <location>
        <begin position="265"/>
        <end position="266"/>
    </location>
    <ligand>
        <name>ATP</name>
        <dbReference type="ChEBI" id="CHEBI:30616"/>
    </ligand>
</feature>
<comment type="subunit">
    <text evidence="9">Homodimer.</text>
</comment>
<dbReference type="SUPFAM" id="SSF53613">
    <property type="entry name" value="Ribokinase-like"/>
    <property type="match status" value="1"/>
</dbReference>
<dbReference type="OrthoDB" id="415590at2759"/>
<protein>
    <recommendedName>
        <fullName evidence="9">Ribokinase</fullName>
        <shortName evidence="9">RK</shortName>
        <ecNumber evidence="9">2.7.1.15</ecNumber>
    </recommendedName>
</protein>
<feature type="binding site" evidence="9">
    <location>
        <position position="313"/>
    </location>
    <ligand>
        <name>K(+)</name>
        <dbReference type="ChEBI" id="CHEBI:29103"/>
    </ligand>
</feature>
<comment type="similarity">
    <text evidence="9">Belongs to the carbohydrate kinase PfkB family. Ribokinase subfamily.</text>
</comment>
<comment type="subcellular location">
    <subcellularLocation>
        <location evidence="9">Cytoplasm</location>
    </subcellularLocation>
    <subcellularLocation>
        <location evidence="9">Nucleus</location>
    </subcellularLocation>
</comment>
<feature type="binding site" evidence="9">
    <location>
        <position position="266"/>
    </location>
    <ligand>
        <name>substrate</name>
    </ligand>
</feature>
<comment type="caution">
    <text evidence="9">Lacks conserved residue(s) required for the propagation of feature annotation.</text>
</comment>
<comment type="function">
    <text evidence="9">Catalyzes the phosphorylation of ribose at O-5 in a reaction requiring ATP and magnesium. The resulting D-ribose-5-phosphate can then be used either for sythesis of nucleotides, histidine, and tryptophan, or as a component of the pentose phosphate pathway.</text>
</comment>
<dbReference type="InParanoid" id="A0A0C2WAC5"/>
<comment type="pathway">
    <text evidence="9">Carbohydrate metabolism; D-ribose degradation; D-ribose 5-phosphate from beta-D-ribopyranose: step 2/2.</text>
</comment>
<evidence type="ECO:0000256" key="5">
    <source>
        <dbReference type="ARBA" id="ARBA00022840"/>
    </source>
</evidence>
<evidence type="ECO:0000256" key="6">
    <source>
        <dbReference type="ARBA" id="ARBA00022842"/>
    </source>
</evidence>
<dbReference type="CDD" id="cd01174">
    <property type="entry name" value="ribokinase"/>
    <property type="match status" value="1"/>
</dbReference>
<keyword evidence="1 9" id="KW-0808">Transferase</keyword>
<dbReference type="EC" id="2.7.1.15" evidence="9"/>
<dbReference type="PRINTS" id="PR00990">
    <property type="entry name" value="RIBOKINASE"/>
</dbReference>
<dbReference type="FunCoup" id="A0A0C2WAC5">
    <property type="interactions" value="102"/>
</dbReference>
<evidence type="ECO:0000259" key="10">
    <source>
        <dbReference type="Pfam" id="PF00294"/>
    </source>
</evidence>
<dbReference type="EMBL" id="KN818344">
    <property type="protein sequence ID" value="KIL58207.1"/>
    <property type="molecule type" value="Genomic_DNA"/>
</dbReference>
<dbReference type="GO" id="GO:0046872">
    <property type="term" value="F:metal ion binding"/>
    <property type="evidence" value="ECO:0007669"/>
    <property type="project" value="UniProtKB-KW"/>
</dbReference>
<keyword evidence="4 9" id="KW-0418">Kinase</keyword>
<feature type="binding site" evidence="9">
    <location>
        <position position="140"/>
    </location>
    <ligand>
        <name>substrate</name>
    </ligand>
</feature>
<evidence type="ECO:0000256" key="2">
    <source>
        <dbReference type="ARBA" id="ARBA00022723"/>
    </source>
</evidence>
<dbReference type="UniPathway" id="UPA00916">
    <property type="reaction ID" value="UER00889"/>
</dbReference>
<dbReference type="InterPro" id="IPR011611">
    <property type="entry name" value="PfkB_dom"/>
</dbReference>
<dbReference type="GO" id="GO:0005737">
    <property type="term" value="C:cytoplasm"/>
    <property type="evidence" value="ECO:0007669"/>
    <property type="project" value="UniProtKB-SubCell"/>
</dbReference>
<dbReference type="PANTHER" id="PTHR10584:SF166">
    <property type="entry name" value="RIBOKINASE"/>
    <property type="match status" value="1"/>
</dbReference>
<feature type="active site" description="Proton acceptor" evidence="9">
    <location>
        <position position="266"/>
    </location>
</feature>
<dbReference type="GO" id="GO:0004747">
    <property type="term" value="F:ribokinase activity"/>
    <property type="evidence" value="ECO:0007669"/>
    <property type="project" value="UniProtKB-UniRule"/>
</dbReference>
<keyword evidence="12" id="KW-1185">Reference proteome</keyword>
<dbReference type="GO" id="GO:0005634">
    <property type="term" value="C:nucleus"/>
    <property type="evidence" value="ECO:0007669"/>
    <property type="project" value="UniProtKB-SubCell"/>
</dbReference>
<keyword evidence="2 9" id="KW-0479">Metal-binding</keyword>
<evidence type="ECO:0000256" key="9">
    <source>
        <dbReference type="HAMAP-Rule" id="MF_03215"/>
    </source>
</evidence>
<keyword evidence="9" id="KW-0963">Cytoplasm</keyword>
<dbReference type="InterPro" id="IPR029056">
    <property type="entry name" value="Ribokinase-like"/>
</dbReference>
<keyword evidence="7 9" id="KW-0630">Potassium</keyword>
<keyword evidence="6 9" id="KW-0460">Magnesium</keyword>
<dbReference type="InterPro" id="IPR011877">
    <property type="entry name" value="Ribokinase"/>
</dbReference>
<keyword evidence="8 9" id="KW-0119">Carbohydrate metabolism</keyword>
<dbReference type="Pfam" id="PF00294">
    <property type="entry name" value="PfkB"/>
    <property type="match status" value="1"/>
</dbReference>
<proteinExistence type="inferred from homology"/>
<gene>
    <name evidence="11" type="ORF">M378DRAFT_112269</name>
</gene>
<sequence length="336" mass="36347">MERCRCVVRGSINIDDYFYVPAIVRPGETISSHDYKQRVGGKGANQAMAIAKAGGEVYFCGTIGHDGEWLRSEVKKLGMNVDGIIASNLPTGRALIQVADNGENSIVLFPGTNYSQLHEERIANENDYLDNATHVLLQNEIHFQSTLYALEHAGNAITIINPSPLPSPAQISSFPWHRVNWLVVNNGEAEGLYRAATNQGDRSWSTEDDLVKLLSASSLFNKTNIICTLGAKGVIAALQGSTSTSFIYVPAAQLRGEVRDTTGAGDCFTGYFVRELMKHGPGARVGNGLTEKDVENILKVAVQAAGISVERPGTIDSIPLAHEVEERLAPVARLSQ</sequence>
<comment type="cofactor">
    <cofactor evidence="9">
        <name>Mg(2+)</name>
        <dbReference type="ChEBI" id="CHEBI:18420"/>
    </cofactor>
    <text evidence="9">Requires a divalent cation, most likely magnesium in vivo, as an electrophilic catalyst to aid phosphoryl group transfer. It is the chelate of the metal and the nucleotide that is the actual substrate.</text>
</comment>
<evidence type="ECO:0000256" key="4">
    <source>
        <dbReference type="ARBA" id="ARBA00022777"/>
    </source>
</evidence>
<feature type="binding site" evidence="9">
    <location>
        <position position="262"/>
    </location>
    <ligand>
        <name>K(+)</name>
        <dbReference type="ChEBI" id="CHEBI:29103"/>
    </ligand>
</feature>
<dbReference type="PANTHER" id="PTHR10584">
    <property type="entry name" value="SUGAR KINASE"/>
    <property type="match status" value="1"/>
</dbReference>
<reference evidence="11 12" key="1">
    <citation type="submission" date="2014-04" db="EMBL/GenBank/DDBJ databases">
        <title>Evolutionary Origins and Diversification of the Mycorrhizal Mutualists.</title>
        <authorList>
            <consortium name="DOE Joint Genome Institute"/>
            <consortium name="Mycorrhizal Genomics Consortium"/>
            <person name="Kohler A."/>
            <person name="Kuo A."/>
            <person name="Nagy L.G."/>
            <person name="Floudas D."/>
            <person name="Copeland A."/>
            <person name="Barry K.W."/>
            <person name="Cichocki N."/>
            <person name="Veneault-Fourrey C."/>
            <person name="LaButti K."/>
            <person name="Lindquist E.A."/>
            <person name="Lipzen A."/>
            <person name="Lundell T."/>
            <person name="Morin E."/>
            <person name="Murat C."/>
            <person name="Riley R."/>
            <person name="Ohm R."/>
            <person name="Sun H."/>
            <person name="Tunlid A."/>
            <person name="Henrissat B."/>
            <person name="Grigoriev I.V."/>
            <person name="Hibbett D.S."/>
            <person name="Martin F."/>
        </authorList>
    </citation>
    <scope>NUCLEOTIDE SEQUENCE [LARGE SCALE GENOMIC DNA]</scope>
    <source>
        <strain evidence="11 12">Koide BX008</strain>
    </source>
</reference>
<feature type="binding site" evidence="9">
    <location>
        <position position="308"/>
    </location>
    <ligand>
        <name>K(+)</name>
        <dbReference type="ChEBI" id="CHEBI:29103"/>
    </ligand>
</feature>
<name>A0A0C2WAC5_AMAMK</name>
<feature type="binding site" evidence="9">
    <location>
        <position position="185"/>
    </location>
    <ligand>
        <name>ATP</name>
        <dbReference type="ChEBI" id="CHEBI:30616"/>
    </ligand>
</feature>
<organism evidence="11 12">
    <name type="scientific">Amanita muscaria (strain Koide BX008)</name>
    <dbReference type="NCBI Taxonomy" id="946122"/>
    <lineage>
        <taxon>Eukaryota</taxon>
        <taxon>Fungi</taxon>
        <taxon>Dikarya</taxon>
        <taxon>Basidiomycota</taxon>
        <taxon>Agaricomycotina</taxon>
        <taxon>Agaricomycetes</taxon>
        <taxon>Agaricomycetidae</taxon>
        <taxon>Agaricales</taxon>
        <taxon>Pluteineae</taxon>
        <taxon>Amanitaceae</taxon>
        <taxon>Amanita</taxon>
    </lineage>
</organism>
<comment type="catalytic activity">
    <reaction evidence="9">
        <text>D-ribose + ATP = D-ribose 5-phosphate + ADP + H(+)</text>
        <dbReference type="Rhea" id="RHEA:13697"/>
        <dbReference type="ChEBI" id="CHEBI:15378"/>
        <dbReference type="ChEBI" id="CHEBI:30616"/>
        <dbReference type="ChEBI" id="CHEBI:47013"/>
        <dbReference type="ChEBI" id="CHEBI:78346"/>
        <dbReference type="ChEBI" id="CHEBI:456216"/>
        <dbReference type="EC" id="2.7.1.15"/>
    </reaction>
</comment>
<evidence type="ECO:0000256" key="1">
    <source>
        <dbReference type="ARBA" id="ARBA00022679"/>
    </source>
</evidence>
<dbReference type="InterPro" id="IPR002139">
    <property type="entry name" value="Ribo/fructo_kinase"/>
</dbReference>
<dbReference type="Proteomes" id="UP000054549">
    <property type="component" value="Unassembled WGS sequence"/>
</dbReference>
<evidence type="ECO:0000256" key="8">
    <source>
        <dbReference type="ARBA" id="ARBA00023277"/>
    </source>
</evidence>
<comment type="activity regulation">
    <text evidence="9">Activated by a monovalent cation that binds near, but not in, the active site. The most likely occupant of the site in vivo is potassium. Ion binding induces a conformational change that may alter substrate affinity.</text>
</comment>
<dbReference type="GO" id="GO:0019303">
    <property type="term" value="P:D-ribose catabolic process"/>
    <property type="evidence" value="ECO:0007669"/>
    <property type="project" value="UniProtKB-UniRule"/>
</dbReference>
<feature type="binding site" evidence="9">
    <location>
        <begin position="228"/>
        <end position="233"/>
    </location>
    <ligand>
        <name>ATP</name>
        <dbReference type="ChEBI" id="CHEBI:30616"/>
    </ligand>
</feature>
<accession>A0A0C2WAC5</accession>
<keyword evidence="9" id="KW-0539">Nucleus</keyword>
<dbReference type="STRING" id="946122.A0A0C2WAC5"/>
<evidence type="ECO:0000256" key="3">
    <source>
        <dbReference type="ARBA" id="ARBA00022741"/>
    </source>
</evidence>
<feature type="binding site" evidence="9">
    <location>
        <begin position="13"/>
        <end position="15"/>
    </location>
    <ligand>
        <name>substrate</name>
    </ligand>
</feature>
<dbReference type="HOGENOM" id="CLU_027634_2_1_1"/>
<feature type="domain" description="Carbohydrate kinase PfkB" evidence="10">
    <location>
        <begin position="6"/>
        <end position="319"/>
    </location>
</feature>
<keyword evidence="5 9" id="KW-0067">ATP-binding</keyword>
<evidence type="ECO:0000313" key="12">
    <source>
        <dbReference type="Proteomes" id="UP000054549"/>
    </source>
</evidence>
<feature type="binding site" evidence="9">
    <location>
        <position position="311"/>
    </location>
    <ligand>
        <name>K(+)</name>
        <dbReference type="ChEBI" id="CHEBI:29103"/>
    </ligand>
</feature>
<dbReference type="HAMAP" id="MF_01987">
    <property type="entry name" value="Ribokinase"/>
    <property type="match status" value="1"/>
</dbReference>
<dbReference type="Gene3D" id="3.40.1190.20">
    <property type="match status" value="1"/>
</dbReference>